<proteinExistence type="predicted"/>
<dbReference type="InterPro" id="IPR008207">
    <property type="entry name" value="Sig_transdc_His_kin_Hpt_dom"/>
</dbReference>
<gene>
    <name evidence="4" type="ORF">E2A64_03060</name>
</gene>
<dbReference type="SUPFAM" id="SSF47226">
    <property type="entry name" value="Histidine-containing phosphotransfer domain, HPT domain"/>
    <property type="match status" value="1"/>
</dbReference>
<feature type="domain" description="HPt" evidence="3">
    <location>
        <begin position="1"/>
        <end position="97"/>
    </location>
</feature>
<dbReference type="RefSeq" id="WP_133282957.1">
    <property type="nucleotide sequence ID" value="NZ_SMSI01000001.1"/>
</dbReference>
<dbReference type="Proteomes" id="UP000295131">
    <property type="component" value="Unassembled WGS sequence"/>
</dbReference>
<evidence type="ECO:0000256" key="1">
    <source>
        <dbReference type="ARBA" id="ARBA00023012"/>
    </source>
</evidence>
<sequence length="97" mass="10741">MDLDVFAQRFRARCATDLAVLKEIRDQPGDLAASPRRPELTERTHKIVGSGALFGYPEASEKARLLEDLLVDQTQPSHAQLAAALDELVKTLESIVR</sequence>
<dbReference type="EMBL" id="SMSI01000001">
    <property type="protein sequence ID" value="TDH38122.1"/>
    <property type="molecule type" value="Genomic_DNA"/>
</dbReference>
<reference evidence="4 5" key="1">
    <citation type="journal article" date="2013" name="Int. J. Syst. Evol. Microbiol.">
        <title>Hoeflea suaedae sp. nov., an endophytic bacterium isolated from the root of the halophyte Suaeda maritima.</title>
        <authorList>
            <person name="Chung E.J."/>
            <person name="Park J.A."/>
            <person name="Pramanik P."/>
            <person name="Bibi F."/>
            <person name="Jeon C.O."/>
            <person name="Chung Y.R."/>
        </authorList>
    </citation>
    <scope>NUCLEOTIDE SEQUENCE [LARGE SCALE GENOMIC DNA]</scope>
    <source>
        <strain evidence="4 5">YC6898</strain>
    </source>
</reference>
<evidence type="ECO:0000256" key="2">
    <source>
        <dbReference type="PROSITE-ProRule" id="PRU00110"/>
    </source>
</evidence>
<evidence type="ECO:0000313" key="4">
    <source>
        <dbReference type="EMBL" id="TDH38122.1"/>
    </source>
</evidence>
<dbReference type="Pfam" id="PF01627">
    <property type="entry name" value="Hpt"/>
    <property type="match status" value="1"/>
</dbReference>
<dbReference type="OrthoDB" id="8116512at2"/>
<dbReference type="PROSITE" id="PS50894">
    <property type="entry name" value="HPT"/>
    <property type="match status" value="1"/>
</dbReference>
<keyword evidence="2" id="KW-0597">Phosphoprotein</keyword>
<keyword evidence="5" id="KW-1185">Reference proteome</keyword>
<name>A0A4R5PMB1_9HYPH</name>
<dbReference type="GO" id="GO:0000160">
    <property type="term" value="P:phosphorelay signal transduction system"/>
    <property type="evidence" value="ECO:0007669"/>
    <property type="project" value="UniProtKB-KW"/>
</dbReference>
<protein>
    <submittedName>
        <fullName evidence="4">Hpt domain-containing protein</fullName>
    </submittedName>
</protein>
<keyword evidence="1" id="KW-0902">Two-component regulatory system</keyword>
<dbReference type="InterPro" id="IPR036641">
    <property type="entry name" value="HPT_dom_sf"/>
</dbReference>
<dbReference type="AlphaFoldDB" id="A0A4R5PMB1"/>
<evidence type="ECO:0000313" key="5">
    <source>
        <dbReference type="Proteomes" id="UP000295131"/>
    </source>
</evidence>
<feature type="modified residue" description="Phosphohistidine" evidence="2">
    <location>
        <position position="45"/>
    </location>
</feature>
<accession>A0A4R5PMB1</accession>
<evidence type="ECO:0000259" key="3">
    <source>
        <dbReference type="PROSITE" id="PS50894"/>
    </source>
</evidence>
<comment type="caution">
    <text evidence="4">The sequence shown here is derived from an EMBL/GenBank/DDBJ whole genome shotgun (WGS) entry which is preliminary data.</text>
</comment>
<dbReference type="GO" id="GO:0004672">
    <property type="term" value="F:protein kinase activity"/>
    <property type="evidence" value="ECO:0007669"/>
    <property type="project" value="UniProtKB-ARBA"/>
</dbReference>
<organism evidence="4 5">
    <name type="scientific">Pseudohoeflea suaedae</name>
    <dbReference type="NCBI Taxonomy" id="877384"/>
    <lineage>
        <taxon>Bacteria</taxon>
        <taxon>Pseudomonadati</taxon>
        <taxon>Pseudomonadota</taxon>
        <taxon>Alphaproteobacteria</taxon>
        <taxon>Hyphomicrobiales</taxon>
        <taxon>Rhizobiaceae</taxon>
        <taxon>Pseudohoeflea</taxon>
    </lineage>
</organism>
<dbReference type="Gene3D" id="1.20.120.160">
    <property type="entry name" value="HPT domain"/>
    <property type="match status" value="1"/>
</dbReference>